<feature type="compositionally biased region" description="Basic and acidic residues" evidence="9">
    <location>
        <begin position="462"/>
        <end position="478"/>
    </location>
</feature>
<feature type="compositionally biased region" description="Polar residues" evidence="9">
    <location>
        <begin position="1"/>
        <end position="25"/>
    </location>
</feature>
<organism evidence="11 12">
    <name type="scientific">Hypholoma sublateritium (strain FD-334 SS-4)</name>
    <dbReference type="NCBI Taxonomy" id="945553"/>
    <lineage>
        <taxon>Eukaryota</taxon>
        <taxon>Fungi</taxon>
        <taxon>Dikarya</taxon>
        <taxon>Basidiomycota</taxon>
        <taxon>Agaricomycotina</taxon>
        <taxon>Agaricomycetes</taxon>
        <taxon>Agaricomycetidae</taxon>
        <taxon>Agaricales</taxon>
        <taxon>Agaricineae</taxon>
        <taxon>Strophariaceae</taxon>
        <taxon>Hypholoma</taxon>
    </lineage>
</organism>
<dbReference type="GO" id="GO:0008270">
    <property type="term" value="F:zinc ion binding"/>
    <property type="evidence" value="ECO:0007669"/>
    <property type="project" value="UniProtKB-KW"/>
</dbReference>
<dbReference type="PROSITE" id="PS50089">
    <property type="entry name" value="ZF_RING_2"/>
    <property type="match status" value="1"/>
</dbReference>
<evidence type="ECO:0000256" key="6">
    <source>
        <dbReference type="ARBA" id="ARBA00022989"/>
    </source>
</evidence>
<feature type="compositionally biased region" description="Polar residues" evidence="9">
    <location>
        <begin position="424"/>
        <end position="441"/>
    </location>
</feature>
<feature type="compositionally biased region" description="Polar residues" evidence="9">
    <location>
        <begin position="623"/>
        <end position="636"/>
    </location>
</feature>
<protein>
    <recommendedName>
        <fullName evidence="10">RING-type domain-containing protein</fullName>
    </recommendedName>
</protein>
<feature type="region of interest" description="Disordered" evidence="9">
    <location>
        <begin position="416"/>
        <end position="512"/>
    </location>
</feature>
<evidence type="ECO:0000256" key="7">
    <source>
        <dbReference type="ARBA" id="ARBA00023136"/>
    </source>
</evidence>
<evidence type="ECO:0000256" key="9">
    <source>
        <dbReference type="SAM" id="MobiDB-lite"/>
    </source>
</evidence>
<feature type="compositionally biased region" description="Gly residues" evidence="9">
    <location>
        <begin position="882"/>
        <end position="897"/>
    </location>
</feature>
<keyword evidence="4 8" id="KW-0863">Zinc-finger</keyword>
<feature type="region of interest" description="Disordered" evidence="9">
    <location>
        <begin position="569"/>
        <end position="595"/>
    </location>
</feature>
<dbReference type="SMART" id="SM00184">
    <property type="entry name" value="RING"/>
    <property type="match status" value="1"/>
</dbReference>
<feature type="compositionally biased region" description="Acidic residues" evidence="9">
    <location>
        <begin position="701"/>
        <end position="717"/>
    </location>
</feature>
<dbReference type="PANTHER" id="PTHR47168">
    <property type="entry name" value="RING ZINC FINGER DOMAIN SUPERFAMILY PROTEIN-RELATED"/>
    <property type="match status" value="1"/>
</dbReference>
<feature type="region of interest" description="Disordered" evidence="9">
    <location>
        <begin position="188"/>
        <end position="244"/>
    </location>
</feature>
<feature type="compositionally biased region" description="Polar residues" evidence="9">
    <location>
        <begin position="278"/>
        <end position="296"/>
    </location>
</feature>
<feature type="region of interest" description="Disordered" evidence="9">
    <location>
        <begin position="844"/>
        <end position="906"/>
    </location>
</feature>
<evidence type="ECO:0000256" key="1">
    <source>
        <dbReference type="ARBA" id="ARBA00004167"/>
    </source>
</evidence>
<feature type="domain" description="RING-type" evidence="10">
    <location>
        <begin position="1022"/>
        <end position="1064"/>
    </location>
</feature>
<proteinExistence type="predicted"/>
<evidence type="ECO:0000256" key="5">
    <source>
        <dbReference type="ARBA" id="ARBA00022833"/>
    </source>
</evidence>
<feature type="compositionally biased region" description="Low complexity" evidence="9">
    <location>
        <begin position="324"/>
        <end position="340"/>
    </location>
</feature>
<keyword evidence="6" id="KW-1133">Transmembrane helix</keyword>
<dbReference type="InterPro" id="IPR001841">
    <property type="entry name" value="Znf_RING"/>
</dbReference>
<evidence type="ECO:0000313" key="12">
    <source>
        <dbReference type="Proteomes" id="UP000054270"/>
    </source>
</evidence>
<evidence type="ECO:0000313" key="11">
    <source>
        <dbReference type="EMBL" id="KJA27392.1"/>
    </source>
</evidence>
<keyword evidence="7" id="KW-0472">Membrane</keyword>
<dbReference type="EMBL" id="KN817524">
    <property type="protein sequence ID" value="KJA27392.1"/>
    <property type="molecule type" value="Genomic_DNA"/>
</dbReference>
<dbReference type="InterPro" id="IPR013083">
    <property type="entry name" value="Znf_RING/FYVE/PHD"/>
</dbReference>
<feature type="compositionally biased region" description="Low complexity" evidence="9">
    <location>
        <begin position="302"/>
        <end position="317"/>
    </location>
</feature>
<dbReference type="Pfam" id="PF13639">
    <property type="entry name" value="zf-RING_2"/>
    <property type="match status" value="1"/>
</dbReference>
<comment type="subcellular location">
    <subcellularLocation>
        <location evidence="1">Membrane</location>
        <topology evidence="1">Single-pass membrane protein</topology>
    </subcellularLocation>
</comment>
<evidence type="ECO:0000259" key="10">
    <source>
        <dbReference type="PROSITE" id="PS50089"/>
    </source>
</evidence>
<evidence type="ECO:0000256" key="2">
    <source>
        <dbReference type="ARBA" id="ARBA00022692"/>
    </source>
</evidence>
<dbReference type="Proteomes" id="UP000054270">
    <property type="component" value="Unassembled WGS sequence"/>
</dbReference>
<feature type="region of interest" description="Disordered" evidence="9">
    <location>
        <begin position="769"/>
        <end position="809"/>
    </location>
</feature>
<dbReference type="InterPro" id="IPR051653">
    <property type="entry name" value="E3_ligase_sorting_rcpt"/>
</dbReference>
<evidence type="ECO:0000256" key="4">
    <source>
        <dbReference type="ARBA" id="ARBA00022771"/>
    </source>
</evidence>
<dbReference type="FunFam" id="3.30.40.10:FF:000728">
    <property type="entry name" value="Unplaced genomic scaffold supercont1.4, whole genome shotgun sequence"/>
    <property type="match status" value="1"/>
</dbReference>
<keyword evidence="3" id="KW-0479">Metal-binding</keyword>
<evidence type="ECO:0000256" key="8">
    <source>
        <dbReference type="PROSITE-ProRule" id="PRU00175"/>
    </source>
</evidence>
<dbReference type="OMA" id="VEMGQVH"/>
<dbReference type="AlphaFoldDB" id="A0A0D2LIA8"/>
<feature type="compositionally biased region" description="Polar residues" evidence="9">
    <location>
        <begin position="791"/>
        <end position="802"/>
    </location>
</feature>
<reference evidence="12" key="1">
    <citation type="submission" date="2014-04" db="EMBL/GenBank/DDBJ databases">
        <title>Evolutionary Origins and Diversification of the Mycorrhizal Mutualists.</title>
        <authorList>
            <consortium name="DOE Joint Genome Institute"/>
            <consortium name="Mycorrhizal Genomics Consortium"/>
            <person name="Kohler A."/>
            <person name="Kuo A."/>
            <person name="Nagy L.G."/>
            <person name="Floudas D."/>
            <person name="Copeland A."/>
            <person name="Barry K.W."/>
            <person name="Cichocki N."/>
            <person name="Veneault-Fourrey C."/>
            <person name="LaButti K."/>
            <person name="Lindquist E.A."/>
            <person name="Lipzen A."/>
            <person name="Lundell T."/>
            <person name="Morin E."/>
            <person name="Murat C."/>
            <person name="Riley R."/>
            <person name="Ohm R."/>
            <person name="Sun H."/>
            <person name="Tunlid A."/>
            <person name="Henrissat B."/>
            <person name="Grigoriev I.V."/>
            <person name="Hibbett D.S."/>
            <person name="Martin F."/>
        </authorList>
    </citation>
    <scope>NUCLEOTIDE SEQUENCE [LARGE SCALE GENOMIC DNA]</scope>
    <source>
        <strain evidence="12">FD-334 SS-4</strain>
    </source>
</reference>
<dbReference type="Gene3D" id="3.30.40.10">
    <property type="entry name" value="Zinc/RING finger domain, C3HC4 (zinc finger)"/>
    <property type="match status" value="1"/>
</dbReference>
<evidence type="ECO:0000256" key="3">
    <source>
        <dbReference type="ARBA" id="ARBA00022723"/>
    </source>
</evidence>
<accession>A0A0D2LIA8</accession>
<dbReference type="OrthoDB" id="8062037at2759"/>
<dbReference type="CDD" id="cd16461">
    <property type="entry name" value="RING-H2_EL5-like"/>
    <property type="match status" value="1"/>
</dbReference>
<keyword evidence="12" id="KW-1185">Reference proteome</keyword>
<keyword evidence="2" id="KW-0812">Transmembrane</keyword>
<name>A0A0D2LIA8_HYPSF</name>
<feature type="region of interest" description="Disordered" evidence="9">
    <location>
        <begin position="1"/>
        <end position="157"/>
    </location>
</feature>
<feature type="compositionally biased region" description="Polar residues" evidence="9">
    <location>
        <begin position="355"/>
        <end position="370"/>
    </location>
</feature>
<feature type="compositionally biased region" description="Polar residues" evidence="9">
    <location>
        <begin position="258"/>
        <end position="268"/>
    </location>
</feature>
<dbReference type="SUPFAM" id="SSF57850">
    <property type="entry name" value="RING/U-box"/>
    <property type="match status" value="1"/>
</dbReference>
<feature type="region of interest" description="Disordered" evidence="9">
    <location>
        <begin position="612"/>
        <end position="636"/>
    </location>
</feature>
<sequence>MGQNSSRLQEQTSSPAPEINSNTLPSVPGASSDFQPLDAGTDGSHSSQSRRSSLRKSLLKLVKPLSIRNRVNGDATNPSDMRRSWRNSRRWSKAHNPAIHEESHGPGPSERGSPIIEPPDLPCNSSKGKQREIAPSLQENEDHATAATSLDESGQLPYPLPLFDEELHSTCVETSSVVADTSTLSSLHIGNDTQEDSHMECGSDTTSQHSSAAPGEDTEGTLSAQPTSQTSAAPSSLHRQFPPPGTLVVVQGIVHTTDVSRPNATPPVTSAIVANADDSPTPQSSTAVDPPSDQSTPRSRNRLSALLRPRSSSRPASTVIRDPTIATATATPTSQTESTSLTGSDSDTPPEETTVALNSGEATQTTSQESPPIAENRAPLISSSSIDVLGTLLSVAAAATAASLLTGSSEPILSSGLAPPHPSIPSSRVPQSTVPNTSMPNLPSYGPPPDNAGFPDVSTAGRSERMRQAWGTIRERLGLRPSTSPTDDNITNHRNQDVDNSDSTSSMSAVDGVELGTPIDTRELMLAEMARAFNIGLGLNGLGGLAPGSNPASGHADHDAAGNANNSAEFRTSAEDSQTRTSDGSHATLPPEGSFERFLVDLQVDLRVALTRPDDESEPEGQQAPSPETGSQLAGSLNGSNLAALTLMTSPSTSEGPLLPTGGVNPPTNGNSPDHAGPSFNEVRDDYADMPLLQDVSDSGSEPEDGDNVDYADDDFQSAEQRSLHEEGHQVPVNPPQPLTSGTGRIDAAGRINWWRLYRFPPIISPHPDLTSQITSAPTSTPIPAPPTTSNDHSFSTSSPGTSPHDGAAAESVGFQVPSQGTPSPSPNSVVPVIVVGLQSVTSEWRPDLPQQPGDDGVDLFGTSAADGSRDDENGNNDDLDGWGGQHHVGGGNGIDGARGRGRARGWQSRAADAIRNLRPGRRNAEAGLSAQLPAITPGSRTFLIYVIGGYYPPDHNIVTGGPNILDSFEALLELADLLGQVKPPTASKDEIDKSGLEIIKASGLPQYEKDGKVSSNCLDRCLICLDDYEAEDPIRVMSCRHAFHKGCVDEWLQKGRNNCPACRSTGVTTDSHPTTSFPAAVS</sequence>
<feature type="compositionally biased region" description="Polar residues" evidence="9">
    <location>
        <begin position="220"/>
        <end position="238"/>
    </location>
</feature>
<feature type="compositionally biased region" description="Basic residues" evidence="9">
    <location>
        <begin position="84"/>
        <end position="93"/>
    </location>
</feature>
<dbReference type="PANTHER" id="PTHR47168:SF1">
    <property type="entry name" value="OS02G0798600 PROTEIN"/>
    <property type="match status" value="1"/>
</dbReference>
<gene>
    <name evidence="11" type="ORF">HYPSUDRAFT_35277</name>
</gene>
<dbReference type="GO" id="GO:0016020">
    <property type="term" value="C:membrane"/>
    <property type="evidence" value="ECO:0007669"/>
    <property type="project" value="UniProtKB-SubCell"/>
</dbReference>
<feature type="region of interest" description="Disordered" evidence="9">
    <location>
        <begin position="258"/>
        <end position="374"/>
    </location>
</feature>
<keyword evidence="5" id="KW-0862">Zinc</keyword>
<feature type="region of interest" description="Disordered" evidence="9">
    <location>
        <begin position="650"/>
        <end position="745"/>
    </location>
</feature>
<dbReference type="STRING" id="945553.A0A0D2LIA8"/>